<name>A0A396RU68_9SPHN</name>
<keyword evidence="1" id="KW-0472">Membrane</keyword>
<gene>
    <name evidence="2" type="ORF">D1610_02345</name>
</gene>
<comment type="caution">
    <text evidence="2">The sequence shown here is derived from an EMBL/GenBank/DDBJ whole genome shotgun (WGS) entry which is preliminary data.</text>
</comment>
<accession>A0A396RU68</accession>
<dbReference type="InterPro" id="IPR010295">
    <property type="entry name" value="DUF898"/>
</dbReference>
<keyword evidence="1" id="KW-1133">Transmembrane helix</keyword>
<feature type="transmembrane region" description="Helical" evidence="1">
    <location>
        <begin position="205"/>
        <end position="232"/>
    </location>
</feature>
<protein>
    <submittedName>
        <fullName evidence="2">DUF898 domain-containing protein</fullName>
    </submittedName>
</protein>
<reference evidence="2 3" key="1">
    <citation type="submission" date="2018-08" db="EMBL/GenBank/DDBJ databases">
        <title>The multiple taxonomic identification of Sphingomonas gilva.</title>
        <authorList>
            <person name="Zhu D."/>
            <person name="Zheng S."/>
        </authorList>
    </citation>
    <scope>NUCLEOTIDE SEQUENCE [LARGE SCALE GENOMIC DNA]</scope>
    <source>
        <strain evidence="2 3">ZDH117</strain>
    </source>
</reference>
<dbReference type="AlphaFoldDB" id="A0A396RU68"/>
<dbReference type="OrthoDB" id="7462354at2"/>
<feature type="transmembrane region" description="Helical" evidence="1">
    <location>
        <begin position="20"/>
        <end position="42"/>
    </location>
</feature>
<feature type="transmembrane region" description="Helical" evidence="1">
    <location>
        <begin position="63"/>
        <end position="91"/>
    </location>
</feature>
<keyword evidence="3" id="KW-1185">Reference proteome</keyword>
<sequence length="367" mass="41915">MDDDSQADSAFAFTGDWREFAPIAFTNLLLTIVTLGIYRFWATARERRYLWSRTRFIDDRLEWTGTGLELFIGFLLVFALLFLPLLLLNFVLQGLVFRDRPGIAAAIVVIVYVLIFYLVGVARFRALRYRLSRTYWHGIRGGADDPGFAYGWSYLWKTFVGYLAIGLMVPWSMTSLWNERWRHMSYGPHRFVSEAQWGNIFLRYLIFYLSPIVLFVLFLVFVFIGGLAFGMSGGFDPSTPPNEGVVFAFIVAAAIFYLVFFVVMGVIAMIYYSAFYREAVGALSLSDLDFAFTARTMDWIKLFVGNVALVIFTLGIGIIFLRYRNWKFFIDHLEATGEINLDQLTQSATREPGQGEGLLDAFDIGAI</sequence>
<keyword evidence="1" id="KW-0812">Transmembrane</keyword>
<evidence type="ECO:0000256" key="1">
    <source>
        <dbReference type="SAM" id="Phobius"/>
    </source>
</evidence>
<feature type="transmembrane region" description="Helical" evidence="1">
    <location>
        <begin position="244"/>
        <end position="272"/>
    </location>
</feature>
<dbReference type="EMBL" id="QWLV01000001">
    <property type="protein sequence ID" value="RHW18992.1"/>
    <property type="molecule type" value="Genomic_DNA"/>
</dbReference>
<dbReference type="RefSeq" id="WP_118862500.1">
    <property type="nucleotide sequence ID" value="NZ_QWLV01000001.1"/>
</dbReference>
<dbReference type="Proteomes" id="UP000266693">
    <property type="component" value="Unassembled WGS sequence"/>
</dbReference>
<feature type="transmembrane region" description="Helical" evidence="1">
    <location>
        <begin position="103"/>
        <end position="124"/>
    </location>
</feature>
<proteinExistence type="predicted"/>
<evidence type="ECO:0000313" key="2">
    <source>
        <dbReference type="EMBL" id="RHW18992.1"/>
    </source>
</evidence>
<evidence type="ECO:0000313" key="3">
    <source>
        <dbReference type="Proteomes" id="UP000266693"/>
    </source>
</evidence>
<organism evidence="2 3">
    <name type="scientific">Sphingomonas gilva</name>
    <dbReference type="NCBI Taxonomy" id="2305907"/>
    <lineage>
        <taxon>Bacteria</taxon>
        <taxon>Pseudomonadati</taxon>
        <taxon>Pseudomonadota</taxon>
        <taxon>Alphaproteobacteria</taxon>
        <taxon>Sphingomonadales</taxon>
        <taxon>Sphingomonadaceae</taxon>
        <taxon>Sphingomonas</taxon>
    </lineage>
</organism>
<dbReference type="Pfam" id="PF05987">
    <property type="entry name" value="DUF898"/>
    <property type="match status" value="1"/>
</dbReference>
<feature type="transmembrane region" description="Helical" evidence="1">
    <location>
        <begin position="299"/>
        <end position="321"/>
    </location>
</feature>